<feature type="chain" id="PRO_5044131693" description="GH18 domain-containing protein" evidence="5">
    <location>
        <begin position="23"/>
        <end position="370"/>
    </location>
</feature>
<gene>
    <name evidence="7" type="ORF">BOKJ2_LOCUS9557</name>
</gene>
<dbReference type="GO" id="GO:0005576">
    <property type="term" value="C:extracellular region"/>
    <property type="evidence" value="ECO:0007669"/>
    <property type="project" value="TreeGrafter"/>
</dbReference>
<sequence>MGLLKLSVLVIVAAIVATQTSADAIRGCYLTNWAQYRPSPGTWSFDKYVSGTCTHIFYAFATTDASGNNPAPTDASDLTVGYPGLKNLKAQQSGLKTILSFGGSTFGDFPTIAASADTIATFAKNVVAFAKQYDFDGIDIDWEFPTSGQATMFTNLLQGIKTAGGSDFIVTAAVTPNIETAAAGYDLSSLQSAVDYLNIMAYDYNGSWDTVTSINAPLYGTGIYTVNATAQYYKENFAAAQILLGIPTYGRGWTLSSSTPNQGVGAPAPSASPALATTQSAGILAYYEACQVISQGGSVNWDSTSETPYTQLNTDWYNYENPQSVTDKTDYAKTNGFAGVFVWTLDYDDLDNTCNNGTFPLLTSIKNALA</sequence>
<dbReference type="SUPFAM" id="SSF54556">
    <property type="entry name" value="Chitinase insertion domain"/>
    <property type="match status" value="1"/>
</dbReference>
<evidence type="ECO:0000259" key="6">
    <source>
        <dbReference type="PROSITE" id="PS51910"/>
    </source>
</evidence>
<dbReference type="InterPro" id="IPR017853">
    <property type="entry name" value="GH"/>
</dbReference>
<evidence type="ECO:0000256" key="2">
    <source>
        <dbReference type="ARBA" id="ARBA00023295"/>
    </source>
</evidence>
<feature type="domain" description="GH18" evidence="6">
    <location>
        <begin position="24"/>
        <end position="370"/>
    </location>
</feature>
<dbReference type="Pfam" id="PF00704">
    <property type="entry name" value="Glyco_hydro_18"/>
    <property type="match status" value="1"/>
</dbReference>
<accession>A0A811L0N9</accession>
<dbReference type="InterPro" id="IPR011583">
    <property type="entry name" value="Chitinase_II/V-like_cat"/>
</dbReference>
<reference evidence="7" key="1">
    <citation type="submission" date="2020-09" db="EMBL/GenBank/DDBJ databases">
        <authorList>
            <person name="Kikuchi T."/>
        </authorList>
    </citation>
    <scope>NUCLEOTIDE SEQUENCE</scope>
    <source>
        <strain evidence="7">SH1</strain>
    </source>
</reference>
<dbReference type="PANTHER" id="PTHR11177">
    <property type="entry name" value="CHITINASE"/>
    <property type="match status" value="1"/>
</dbReference>
<dbReference type="GO" id="GO:0004568">
    <property type="term" value="F:chitinase activity"/>
    <property type="evidence" value="ECO:0007669"/>
    <property type="project" value="TreeGrafter"/>
</dbReference>
<dbReference type="InterPro" id="IPR029070">
    <property type="entry name" value="Chitinase_insertion_sf"/>
</dbReference>
<dbReference type="Gene3D" id="3.20.20.80">
    <property type="entry name" value="Glycosidases"/>
    <property type="match status" value="1"/>
</dbReference>
<dbReference type="Proteomes" id="UP000614601">
    <property type="component" value="Unassembled WGS sequence"/>
</dbReference>
<dbReference type="Gene3D" id="3.10.50.10">
    <property type="match status" value="1"/>
</dbReference>
<organism evidence="7 8">
    <name type="scientific">Bursaphelenchus okinawaensis</name>
    <dbReference type="NCBI Taxonomy" id="465554"/>
    <lineage>
        <taxon>Eukaryota</taxon>
        <taxon>Metazoa</taxon>
        <taxon>Ecdysozoa</taxon>
        <taxon>Nematoda</taxon>
        <taxon>Chromadorea</taxon>
        <taxon>Rhabditida</taxon>
        <taxon>Tylenchina</taxon>
        <taxon>Tylenchomorpha</taxon>
        <taxon>Aphelenchoidea</taxon>
        <taxon>Aphelenchoididae</taxon>
        <taxon>Bursaphelenchus</taxon>
    </lineage>
</organism>
<evidence type="ECO:0000256" key="5">
    <source>
        <dbReference type="SAM" id="SignalP"/>
    </source>
</evidence>
<dbReference type="SUPFAM" id="SSF51445">
    <property type="entry name" value="(Trans)glycosidases"/>
    <property type="match status" value="1"/>
</dbReference>
<dbReference type="EMBL" id="CAJFCW020000004">
    <property type="protein sequence ID" value="CAG9115294.1"/>
    <property type="molecule type" value="Genomic_DNA"/>
</dbReference>
<dbReference type="PANTHER" id="PTHR11177:SF400">
    <property type="entry name" value="ENDOCHITINASE-RELATED"/>
    <property type="match status" value="1"/>
</dbReference>
<dbReference type="PROSITE" id="PS01095">
    <property type="entry name" value="GH18_1"/>
    <property type="match status" value="1"/>
</dbReference>
<evidence type="ECO:0000256" key="4">
    <source>
        <dbReference type="RuleBase" id="RU004453"/>
    </source>
</evidence>
<keyword evidence="5" id="KW-0732">Signal</keyword>
<dbReference type="AlphaFoldDB" id="A0A811L0N9"/>
<evidence type="ECO:0000256" key="1">
    <source>
        <dbReference type="ARBA" id="ARBA00022801"/>
    </source>
</evidence>
<keyword evidence="8" id="KW-1185">Reference proteome</keyword>
<proteinExistence type="inferred from homology"/>
<name>A0A811L0N9_9BILA</name>
<dbReference type="PROSITE" id="PS51910">
    <property type="entry name" value="GH18_2"/>
    <property type="match status" value="1"/>
</dbReference>
<evidence type="ECO:0000313" key="7">
    <source>
        <dbReference type="EMBL" id="CAD5221663.1"/>
    </source>
</evidence>
<dbReference type="InterPro" id="IPR001579">
    <property type="entry name" value="Glyco_hydro_18_chit_AS"/>
</dbReference>
<dbReference type="GO" id="GO:0006032">
    <property type="term" value="P:chitin catabolic process"/>
    <property type="evidence" value="ECO:0007669"/>
    <property type="project" value="TreeGrafter"/>
</dbReference>
<feature type="signal peptide" evidence="5">
    <location>
        <begin position="1"/>
        <end position="22"/>
    </location>
</feature>
<keyword evidence="2 3" id="KW-0326">Glycosidase</keyword>
<dbReference type="GO" id="GO:0008061">
    <property type="term" value="F:chitin binding"/>
    <property type="evidence" value="ECO:0007669"/>
    <property type="project" value="InterPro"/>
</dbReference>
<dbReference type="OrthoDB" id="76388at2759"/>
<dbReference type="InterPro" id="IPR001223">
    <property type="entry name" value="Glyco_hydro18_cat"/>
</dbReference>
<dbReference type="SMART" id="SM00636">
    <property type="entry name" value="Glyco_18"/>
    <property type="match status" value="1"/>
</dbReference>
<comment type="similarity">
    <text evidence="4">Belongs to the glycosyl hydrolase 18 family.</text>
</comment>
<dbReference type="EMBL" id="CAJFDH010000004">
    <property type="protein sequence ID" value="CAD5221663.1"/>
    <property type="molecule type" value="Genomic_DNA"/>
</dbReference>
<evidence type="ECO:0000256" key="3">
    <source>
        <dbReference type="RuleBase" id="RU000489"/>
    </source>
</evidence>
<dbReference type="GO" id="GO:0005975">
    <property type="term" value="P:carbohydrate metabolic process"/>
    <property type="evidence" value="ECO:0007669"/>
    <property type="project" value="InterPro"/>
</dbReference>
<keyword evidence="1 3" id="KW-0378">Hydrolase</keyword>
<evidence type="ECO:0000313" key="8">
    <source>
        <dbReference type="Proteomes" id="UP000614601"/>
    </source>
</evidence>
<dbReference type="InterPro" id="IPR050314">
    <property type="entry name" value="Glycosyl_Hydrlase_18"/>
</dbReference>
<dbReference type="Proteomes" id="UP000783686">
    <property type="component" value="Unassembled WGS sequence"/>
</dbReference>
<comment type="caution">
    <text evidence="7">The sequence shown here is derived from an EMBL/GenBank/DDBJ whole genome shotgun (WGS) entry which is preliminary data.</text>
</comment>
<protein>
    <recommendedName>
        <fullName evidence="6">GH18 domain-containing protein</fullName>
    </recommendedName>
</protein>